<dbReference type="OrthoDB" id="9790023at2"/>
<dbReference type="KEGG" id="fgg:FSB75_02890"/>
<dbReference type="SUPFAM" id="SSF102588">
    <property type="entry name" value="LmbE-like"/>
    <property type="match status" value="1"/>
</dbReference>
<dbReference type="Gene3D" id="3.40.50.10320">
    <property type="entry name" value="LmbE-like"/>
    <property type="match status" value="1"/>
</dbReference>
<dbReference type="AlphaFoldDB" id="A0A5B8UFL3"/>
<evidence type="ECO:0000313" key="1">
    <source>
        <dbReference type="EMBL" id="QEC54890.1"/>
    </source>
</evidence>
<dbReference type="Proteomes" id="UP000321204">
    <property type="component" value="Chromosome"/>
</dbReference>
<gene>
    <name evidence="1" type="ORF">FSB75_02890</name>
</gene>
<dbReference type="GO" id="GO:0016811">
    <property type="term" value="F:hydrolase activity, acting on carbon-nitrogen (but not peptide) bonds, in linear amides"/>
    <property type="evidence" value="ECO:0007669"/>
    <property type="project" value="TreeGrafter"/>
</dbReference>
<evidence type="ECO:0000313" key="2">
    <source>
        <dbReference type="Proteomes" id="UP000321204"/>
    </source>
</evidence>
<dbReference type="InterPro" id="IPR024078">
    <property type="entry name" value="LmbE-like_dom_sf"/>
</dbReference>
<dbReference type="RefSeq" id="WP_146782483.1">
    <property type="nucleotide sequence ID" value="NZ_BAABIO010000006.1"/>
</dbReference>
<protein>
    <submittedName>
        <fullName evidence="1">PIG-L family deacetylase</fullName>
    </submittedName>
</protein>
<dbReference type="PANTHER" id="PTHR12993">
    <property type="entry name" value="N-ACETYLGLUCOSAMINYL-PHOSPHATIDYLINOSITOL DE-N-ACETYLASE-RELATED"/>
    <property type="match status" value="1"/>
</dbReference>
<name>A0A5B8UFL3_9BACT</name>
<keyword evidence="2" id="KW-1185">Reference proteome</keyword>
<accession>A0A5B8UFL3</accession>
<organism evidence="1 2">
    <name type="scientific">Flavisolibacter ginsenosidimutans</name>
    <dbReference type="NCBI Taxonomy" id="661481"/>
    <lineage>
        <taxon>Bacteria</taxon>
        <taxon>Pseudomonadati</taxon>
        <taxon>Bacteroidota</taxon>
        <taxon>Chitinophagia</taxon>
        <taxon>Chitinophagales</taxon>
        <taxon>Chitinophagaceae</taxon>
        <taxon>Flavisolibacter</taxon>
    </lineage>
</organism>
<reference evidence="1 2" key="1">
    <citation type="journal article" date="2015" name="Int. J. Syst. Evol. Microbiol.">
        <title>Flavisolibacter ginsenosidimutans sp. nov., with ginsenoside-converting activity isolated from soil used for cultivating ginseng.</title>
        <authorList>
            <person name="Zhao Y."/>
            <person name="Liu Q."/>
            <person name="Kang M.S."/>
            <person name="Jin F."/>
            <person name="Yu H."/>
            <person name="Im W.T."/>
        </authorList>
    </citation>
    <scope>NUCLEOTIDE SEQUENCE [LARGE SCALE GENOMIC DNA]</scope>
    <source>
        <strain evidence="1 2">Gsoil 636</strain>
    </source>
</reference>
<sequence>MIEKKKILILAPHTDDGELGCGGTICKLIDNNEVYYVAFSACQKSVPPPFDSEVLLKEVKAATSVLGIKKENLILLDYDVRTFNYRRQDILDDILKIKKQLSPDIVFMPSIHDIHQDHFTITNEGIRAFKFSSVLCYELPWNNFTFNTSWFFKLQDKHLETKCKALAEYKSQAHRPYANDDFITSLAKVRGIQSGHKYAEAFEVVRWIV</sequence>
<dbReference type="EMBL" id="CP042433">
    <property type="protein sequence ID" value="QEC54890.1"/>
    <property type="molecule type" value="Genomic_DNA"/>
</dbReference>
<proteinExistence type="predicted"/>
<dbReference type="Pfam" id="PF02585">
    <property type="entry name" value="PIG-L"/>
    <property type="match status" value="1"/>
</dbReference>
<dbReference type="InterPro" id="IPR003737">
    <property type="entry name" value="GlcNAc_PI_deacetylase-related"/>
</dbReference>
<dbReference type="PANTHER" id="PTHR12993:SF11">
    <property type="entry name" value="N-ACETYLGLUCOSAMINYL-PHOSPHATIDYLINOSITOL DE-N-ACETYLASE"/>
    <property type="match status" value="1"/>
</dbReference>